<reference evidence="13 14" key="1">
    <citation type="submission" date="2019-05" db="EMBL/GenBank/DDBJ databases">
        <title>Mikania micrantha, genome provides insights into the molecular mechanism of rapid growth.</title>
        <authorList>
            <person name="Liu B."/>
        </authorList>
    </citation>
    <scope>NUCLEOTIDE SEQUENCE [LARGE SCALE GENOMIC DNA]</scope>
    <source>
        <strain evidence="13">NLD-2019</strain>
        <tissue evidence="13">Leaf</tissue>
    </source>
</reference>
<dbReference type="Pfam" id="PF01327">
    <property type="entry name" value="Pep_deformylase"/>
    <property type="match status" value="1"/>
</dbReference>
<dbReference type="OrthoDB" id="276063at2759"/>
<evidence type="ECO:0000256" key="1">
    <source>
        <dbReference type="ARBA" id="ARBA00001954"/>
    </source>
</evidence>
<keyword evidence="11" id="KW-0408">Iron</keyword>
<dbReference type="NCBIfam" id="NF001159">
    <property type="entry name" value="PRK00150.1-3"/>
    <property type="match status" value="1"/>
</dbReference>
<gene>
    <name evidence="13" type="ORF">E3N88_43867</name>
</gene>
<dbReference type="SUPFAM" id="SSF55961">
    <property type="entry name" value="Bet v1-like"/>
    <property type="match status" value="1"/>
</dbReference>
<keyword evidence="5" id="KW-0150">Chloroplast</keyword>
<dbReference type="PANTHER" id="PTHR34560:SF1">
    <property type="entry name" value="START DOMAIN-CONTAINING PROTEIN"/>
    <property type="match status" value="1"/>
</dbReference>
<dbReference type="NCBIfam" id="TIGR00079">
    <property type="entry name" value="pept_deformyl"/>
    <property type="match status" value="1"/>
</dbReference>
<keyword evidence="10" id="KW-0809">Transit peptide</keyword>
<keyword evidence="7" id="KW-0479">Metal-binding</keyword>
<evidence type="ECO:0000256" key="9">
    <source>
        <dbReference type="ARBA" id="ARBA00022917"/>
    </source>
</evidence>
<dbReference type="InterPro" id="IPR036821">
    <property type="entry name" value="Peptide_deformylase_sf"/>
</dbReference>
<proteinExistence type="inferred from homology"/>
<evidence type="ECO:0000256" key="7">
    <source>
        <dbReference type="ARBA" id="ARBA00022723"/>
    </source>
</evidence>
<keyword evidence="8" id="KW-0378">Hydrolase</keyword>
<dbReference type="SUPFAM" id="SSF56420">
    <property type="entry name" value="Peptide deformylase"/>
    <property type="match status" value="1"/>
</dbReference>
<sequence length="828" mass="93329">MEGKQHISQYRDKLDKSLLSHDLCNVDSLKILVENQMSKSRQSEDQENIDNLVQKRTKELTNSLSMLRSAAGNVVEGSKANEIPHGGWKIKHDNQDCRVMYREGPSGTPFHTLLVEGYVDGPLDVCLCLSWEAGLFEKWWPQSTIPTFKVISSKCVKNIRMGEQISLVRMKLSWPVSAREALVHFVNLDYFQDDLIMVLLNTIPETENIDVSTHGFTRDGIPDVENVTRIDVVGGLALQKVSANRSYFRMIANIDVKLDFVPPAIINFVSRQLIGSGFKLYKKKVASVYQGDADFSRVLEEPFYGLIREALYSENSIQNENFKLKTTKIDDEVSEQKETKIVDGVLEQNEIEIVDGFSEQESVRIGQHVEHCNPKKEDSKDYRPVSEIEEIEETRSSNENNDNNIGHGLFVVGKKEIIISPEVNQALGTLEKVISVFREFAFNPRSLSFSRFVNDVFADLEDDKSNNSKHFVNELTARNSESRNSFSSRFSRHRDSVVDLASQEDETLSSHGTHRRSFSFVINEAITSTLAENNDANGELKDMDENKLDTQRSSSMASANWVYSSALPDASSGHRRDTLFATFRPANSSGRRSIFTSNHRHKPPAIVVQAQAKRGLLQKLEEEVSSPADLQFDAPLKIVMYPDPILRTKNKRVVTFDENLKKLVDEMFDVMYKTDGIGLSAPQVGINVQLMVFNPVGERGEGEEIVLVNPRVTKYSKKLVPFTEGCLSFPGINADVLRPEAVKVDAQDVTGAKFAVSLSRLPSRLISYDFINLQGILFFDRMTAEVVDSIRAELLALEQKYEDRTGLSRPESVETRKRWKAAAGFGRS</sequence>
<dbReference type="Gene3D" id="3.90.45.10">
    <property type="entry name" value="Peptide deformylase"/>
    <property type="match status" value="1"/>
</dbReference>
<protein>
    <recommendedName>
        <fullName evidence="4">peptide deformylase</fullName>
        <ecNumber evidence="4">3.5.1.88</ecNumber>
    </recommendedName>
    <alternativeName>
        <fullName evidence="12">Polypeptide deformylase</fullName>
    </alternativeName>
</protein>
<keyword evidence="6" id="KW-0934">Plastid</keyword>
<name>A0A5N6LDP4_9ASTR</name>
<evidence type="ECO:0000256" key="10">
    <source>
        <dbReference type="ARBA" id="ARBA00022946"/>
    </source>
</evidence>
<dbReference type="EMBL" id="SZYD01001483">
    <property type="protein sequence ID" value="KAD0676527.1"/>
    <property type="molecule type" value="Genomic_DNA"/>
</dbReference>
<dbReference type="PANTHER" id="PTHR34560">
    <property type="entry name" value="POLYKETIDE CYCLASE/DEHYDRASE/LIPID TRANSPORT SUPERFAMILY PROTEIN"/>
    <property type="match status" value="1"/>
</dbReference>
<evidence type="ECO:0000256" key="8">
    <source>
        <dbReference type="ARBA" id="ARBA00022801"/>
    </source>
</evidence>
<keyword evidence="9" id="KW-0648">Protein biosynthesis</keyword>
<dbReference type="GO" id="GO:0042586">
    <property type="term" value="F:peptide deformylase activity"/>
    <property type="evidence" value="ECO:0007669"/>
    <property type="project" value="UniProtKB-EC"/>
</dbReference>
<evidence type="ECO:0000256" key="11">
    <source>
        <dbReference type="ARBA" id="ARBA00023004"/>
    </source>
</evidence>
<dbReference type="HAMAP" id="MF_00163">
    <property type="entry name" value="Pep_deformylase"/>
    <property type="match status" value="1"/>
</dbReference>
<dbReference type="PRINTS" id="PR01576">
    <property type="entry name" value="PDEFORMYLASE"/>
</dbReference>
<dbReference type="CDD" id="cd00487">
    <property type="entry name" value="Pep_deformylase"/>
    <property type="match status" value="1"/>
</dbReference>
<dbReference type="InterPro" id="IPR023393">
    <property type="entry name" value="START-like_dom_sf"/>
</dbReference>
<evidence type="ECO:0000256" key="4">
    <source>
        <dbReference type="ARBA" id="ARBA00012175"/>
    </source>
</evidence>
<dbReference type="Gene3D" id="3.30.530.20">
    <property type="match status" value="1"/>
</dbReference>
<dbReference type="FunFam" id="3.90.45.10:FF:000006">
    <property type="entry name" value="Peptide deformylase"/>
    <property type="match status" value="1"/>
</dbReference>
<dbReference type="EC" id="3.5.1.88" evidence="4"/>
<evidence type="ECO:0000256" key="3">
    <source>
        <dbReference type="ARBA" id="ARBA00010759"/>
    </source>
</evidence>
<keyword evidence="14" id="KW-1185">Reference proteome</keyword>
<evidence type="ECO:0000256" key="12">
    <source>
        <dbReference type="ARBA" id="ARBA00032756"/>
    </source>
</evidence>
<comment type="caution">
    <text evidence="13">The sequence shown here is derived from an EMBL/GenBank/DDBJ whole genome shotgun (WGS) entry which is preliminary data.</text>
</comment>
<organism evidence="13 14">
    <name type="scientific">Mikania micrantha</name>
    <name type="common">bitter vine</name>
    <dbReference type="NCBI Taxonomy" id="192012"/>
    <lineage>
        <taxon>Eukaryota</taxon>
        <taxon>Viridiplantae</taxon>
        <taxon>Streptophyta</taxon>
        <taxon>Embryophyta</taxon>
        <taxon>Tracheophyta</taxon>
        <taxon>Spermatophyta</taxon>
        <taxon>Magnoliopsida</taxon>
        <taxon>eudicotyledons</taxon>
        <taxon>Gunneridae</taxon>
        <taxon>Pentapetalae</taxon>
        <taxon>asterids</taxon>
        <taxon>campanulids</taxon>
        <taxon>Asterales</taxon>
        <taxon>Asteraceae</taxon>
        <taxon>Asteroideae</taxon>
        <taxon>Heliantheae alliance</taxon>
        <taxon>Eupatorieae</taxon>
        <taxon>Mikania</taxon>
    </lineage>
</organism>
<evidence type="ECO:0000313" key="14">
    <source>
        <dbReference type="Proteomes" id="UP000326396"/>
    </source>
</evidence>
<comment type="subcellular location">
    <subcellularLocation>
        <location evidence="2">Plastid</location>
        <location evidence="2">Chloroplast</location>
    </subcellularLocation>
</comment>
<dbReference type="InterPro" id="IPR023635">
    <property type="entry name" value="Peptide_deformylase"/>
</dbReference>
<accession>A0A5N6LDP4</accession>
<evidence type="ECO:0000256" key="2">
    <source>
        <dbReference type="ARBA" id="ARBA00004229"/>
    </source>
</evidence>
<dbReference type="GO" id="GO:0006412">
    <property type="term" value="P:translation"/>
    <property type="evidence" value="ECO:0007669"/>
    <property type="project" value="UniProtKB-KW"/>
</dbReference>
<comment type="cofactor">
    <cofactor evidence="1">
        <name>Fe(2+)</name>
        <dbReference type="ChEBI" id="CHEBI:29033"/>
    </cofactor>
</comment>
<comment type="similarity">
    <text evidence="3">Belongs to the polypeptide deformylase family.</text>
</comment>
<evidence type="ECO:0000256" key="5">
    <source>
        <dbReference type="ARBA" id="ARBA00022528"/>
    </source>
</evidence>
<dbReference type="AlphaFoldDB" id="A0A5N6LDP4"/>
<evidence type="ECO:0000313" key="13">
    <source>
        <dbReference type="EMBL" id="KAD0676527.1"/>
    </source>
</evidence>
<dbReference type="GO" id="GO:0046872">
    <property type="term" value="F:metal ion binding"/>
    <property type="evidence" value="ECO:0007669"/>
    <property type="project" value="UniProtKB-KW"/>
</dbReference>
<evidence type="ECO:0000256" key="6">
    <source>
        <dbReference type="ARBA" id="ARBA00022640"/>
    </source>
</evidence>
<dbReference type="Proteomes" id="UP000326396">
    <property type="component" value="Unassembled WGS sequence"/>
</dbReference>
<dbReference type="GO" id="GO:0009507">
    <property type="term" value="C:chloroplast"/>
    <property type="evidence" value="ECO:0007669"/>
    <property type="project" value="UniProtKB-SubCell"/>
</dbReference>